<name>A0A087DWV8_9BIFI</name>
<evidence type="ECO:0000313" key="2">
    <source>
        <dbReference type="EMBL" id="KFJ00009.1"/>
    </source>
</evidence>
<proteinExistence type="inferred from homology"/>
<dbReference type="SUPFAM" id="SSF140453">
    <property type="entry name" value="EsxAB dimer-like"/>
    <property type="match status" value="1"/>
</dbReference>
<dbReference type="InterPro" id="IPR036689">
    <property type="entry name" value="ESAT-6-like_sf"/>
</dbReference>
<gene>
    <name evidence="2" type="ORF">BSTEL_1059</name>
</gene>
<dbReference type="Proteomes" id="UP000029004">
    <property type="component" value="Unassembled WGS sequence"/>
</dbReference>
<dbReference type="InterPro" id="IPR010310">
    <property type="entry name" value="T7SS_ESAT-6-like"/>
</dbReference>
<dbReference type="AlphaFoldDB" id="A0A087DWV8"/>
<reference evidence="2 3" key="1">
    <citation type="submission" date="2014-03" db="EMBL/GenBank/DDBJ databases">
        <title>Genomics of Bifidobacteria.</title>
        <authorList>
            <person name="Ventura M."/>
            <person name="Milani C."/>
            <person name="Lugli G.A."/>
        </authorList>
    </citation>
    <scope>NUCLEOTIDE SEQUENCE [LARGE SCALE GENOMIC DNA]</scope>
    <source>
        <strain evidence="2 3">DSM 23968</strain>
    </source>
</reference>
<comment type="similarity">
    <text evidence="1">Belongs to the WXG100 family.</text>
</comment>
<dbReference type="eggNOG" id="COG4842">
    <property type="taxonomic scope" value="Bacteria"/>
</dbReference>
<sequence length="97" mass="11161">MAGTIRITPDQMRTKAHDYDVEGDKVNDVITTMNRYLSDLQQEWEGESSTAYAERFDQLRPGFEQARDLIHEIADALRNTAQRLEDTDKGIAQQFRG</sequence>
<dbReference type="Gene3D" id="1.10.287.1060">
    <property type="entry name" value="ESAT-6-like"/>
    <property type="match status" value="1"/>
</dbReference>
<evidence type="ECO:0000313" key="3">
    <source>
        <dbReference type="Proteomes" id="UP000029004"/>
    </source>
</evidence>
<comment type="caution">
    <text evidence="2">The sequence shown here is derived from an EMBL/GenBank/DDBJ whole genome shotgun (WGS) entry which is preliminary data.</text>
</comment>
<dbReference type="NCBIfam" id="TIGR03930">
    <property type="entry name" value="WXG100_ESAT6"/>
    <property type="match status" value="1"/>
</dbReference>
<dbReference type="RefSeq" id="WP_034526609.1">
    <property type="nucleotide sequence ID" value="NZ_JGZP01000005.1"/>
</dbReference>
<dbReference type="OrthoDB" id="3192437at2"/>
<keyword evidence="3" id="KW-1185">Reference proteome</keyword>
<protein>
    <recommendedName>
        <fullName evidence="1">ESAT-6-like protein</fullName>
    </recommendedName>
</protein>
<evidence type="ECO:0000256" key="1">
    <source>
        <dbReference type="RuleBase" id="RU362001"/>
    </source>
</evidence>
<dbReference type="STRING" id="762211.BSTEL_1059"/>
<dbReference type="EMBL" id="JGZP01000005">
    <property type="protein sequence ID" value="KFJ00009.1"/>
    <property type="molecule type" value="Genomic_DNA"/>
</dbReference>
<organism evidence="2 3">
    <name type="scientific">Bifidobacterium stellenboschense</name>
    <dbReference type="NCBI Taxonomy" id="762211"/>
    <lineage>
        <taxon>Bacteria</taxon>
        <taxon>Bacillati</taxon>
        <taxon>Actinomycetota</taxon>
        <taxon>Actinomycetes</taxon>
        <taxon>Bifidobacteriales</taxon>
        <taxon>Bifidobacteriaceae</taxon>
        <taxon>Bifidobacterium</taxon>
    </lineage>
</organism>
<accession>A0A087DWV8</accession>
<dbReference type="Pfam" id="PF06013">
    <property type="entry name" value="WXG100"/>
    <property type="match status" value="1"/>
</dbReference>